<dbReference type="Proteomes" id="UP000092495">
    <property type="component" value="Chromosome"/>
</dbReference>
<dbReference type="AlphaFoldDB" id="A0A1C7EJU2"/>
<dbReference type="KEGG" id="pdg:BCM40_11210"/>
<dbReference type="InterPro" id="IPR036264">
    <property type="entry name" value="Bact_exopeptidase_dim_dom"/>
</dbReference>
<dbReference type="InterPro" id="IPR011650">
    <property type="entry name" value="Peptidase_M20_dimer"/>
</dbReference>
<feature type="binding site" evidence="3">
    <location>
        <position position="362"/>
    </location>
    <ligand>
        <name>Mn(2+)</name>
        <dbReference type="ChEBI" id="CHEBI:29035"/>
        <label>2</label>
    </ligand>
</feature>
<accession>A0A1C7EJU2</accession>
<dbReference type="PANTHER" id="PTHR11014:SF63">
    <property type="entry name" value="METALLOPEPTIDASE, PUTATIVE (AFU_ORTHOLOGUE AFUA_6G09600)-RELATED"/>
    <property type="match status" value="1"/>
</dbReference>
<dbReference type="InterPro" id="IPR017439">
    <property type="entry name" value="Amidohydrolase"/>
</dbReference>
<dbReference type="Gene3D" id="3.40.630.10">
    <property type="entry name" value="Zn peptidases"/>
    <property type="match status" value="1"/>
</dbReference>
<dbReference type="RefSeq" id="WP_065526883.1">
    <property type="nucleotide sequence ID" value="NZ_CP016543.2"/>
</dbReference>
<dbReference type="FunFam" id="3.30.70.360:FF:000014">
    <property type="entry name" value="N-acyl-L-amino acid amidohydrolase"/>
    <property type="match status" value="1"/>
</dbReference>
<organism evidence="5 6">
    <name type="scientific">Planococcus donghaensis</name>
    <dbReference type="NCBI Taxonomy" id="414778"/>
    <lineage>
        <taxon>Bacteria</taxon>
        <taxon>Bacillati</taxon>
        <taxon>Bacillota</taxon>
        <taxon>Bacilli</taxon>
        <taxon>Bacillales</taxon>
        <taxon>Caryophanaceae</taxon>
        <taxon>Planococcus</taxon>
    </lineage>
</organism>
<evidence type="ECO:0000256" key="2">
    <source>
        <dbReference type="ARBA" id="ARBA00022801"/>
    </source>
</evidence>
<gene>
    <name evidence="5" type="ORF">BCM40_11210</name>
</gene>
<dbReference type="Gene3D" id="3.30.70.360">
    <property type="match status" value="1"/>
</dbReference>
<evidence type="ECO:0000313" key="5">
    <source>
        <dbReference type="EMBL" id="ANU23901.1"/>
    </source>
</evidence>
<feature type="binding site" evidence="3">
    <location>
        <position position="106"/>
    </location>
    <ligand>
        <name>Mn(2+)</name>
        <dbReference type="ChEBI" id="CHEBI:29035"/>
        <label>2</label>
    </ligand>
</feature>
<dbReference type="InterPro" id="IPR002933">
    <property type="entry name" value="Peptidase_M20"/>
</dbReference>
<keyword evidence="6" id="KW-1185">Reference proteome</keyword>
<dbReference type="PANTHER" id="PTHR11014">
    <property type="entry name" value="PEPTIDASE M20 FAMILY MEMBER"/>
    <property type="match status" value="1"/>
</dbReference>
<keyword evidence="2" id="KW-0378">Hydrolase</keyword>
<feature type="binding site" evidence="3">
    <location>
        <position position="140"/>
    </location>
    <ligand>
        <name>Mn(2+)</name>
        <dbReference type="ChEBI" id="CHEBI:29035"/>
        <label>2</label>
    </ligand>
</feature>
<proteinExistence type="inferred from homology"/>
<evidence type="ECO:0000256" key="3">
    <source>
        <dbReference type="PIRSR" id="PIRSR005962-1"/>
    </source>
</evidence>
<feature type="binding site" evidence="3">
    <location>
        <position position="104"/>
    </location>
    <ligand>
        <name>Mn(2+)</name>
        <dbReference type="ChEBI" id="CHEBI:29035"/>
        <label>2</label>
    </ligand>
</feature>
<comment type="similarity">
    <text evidence="1">Belongs to the peptidase M20 family.</text>
</comment>
<dbReference type="OrthoDB" id="2416606at2"/>
<dbReference type="Pfam" id="PF07687">
    <property type="entry name" value="M20_dimer"/>
    <property type="match status" value="1"/>
</dbReference>
<evidence type="ECO:0000256" key="1">
    <source>
        <dbReference type="ARBA" id="ARBA00006153"/>
    </source>
</evidence>
<dbReference type="Pfam" id="PF01546">
    <property type="entry name" value="Peptidase_M20"/>
    <property type="match status" value="1"/>
</dbReference>
<dbReference type="SUPFAM" id="SSF53187">
    <property type="entry name" value="Zn-dependent exopeptidases"/>
    <property type="match status" value="1"/>
</dbReference>
<evidence type="ECO:0000313" key="6">
    <source>
        <dbReference type="Proteomes" id="UP000092495"/>
    </source>
</evidence>
<dbReference type="GO" id="GO:0046872">
    <property type="term" value="F:metal ion binding"/>
    <property type="evidence" value="ECO:0007669"/>
    <property type="project" value="UniProtKB-KW"/>
</dbReference>
<feature type="binding site" evidence="3">
    <location>
        <position position="165"/>
    </location>
    <ligand>
        <name>Mn(2+)</name>
        <dbReference type="ChEBI" id="CHEBI:29035"/>
        <label>2</label>
    </ligand>
</feature>
<comment type="cofactor">
    <cofactor evidence="3">
        <name>Mn(2+)</name>
        <dbReference type="ChEBI" id="CHEBI:29035"/>
    </cofactor>
    <text evidence="3">The Mn(2+) ion enhances activity.</text>
</comment>
<feature type="domain" description="Peptidase M20 dimerisation" evidence="4">
    <location>
        <begin position="188"/>
        <end position="278"/>
    </location>
</feature>
<dbReference type="NCBIfam" id="TIGR01891">
    <property type="entry name" value="amidohydrolases"/>
    <property type="match status" value="1"/>
</dbReference>
<dbReference type="PIRSF" id="PIRSF005962">
    <property type="entry name" value="Pept_M20D_amidohydro"/>
    <property type="match status" value="1"/>
</dbReference>
<protein>
    <submittedName>
        <fullName evidence="5">Peptidase M20</fullName>
    </submittedName>
</protein>
<keyword evidence="3" id="KW-0479">Metal-binding</keyword>
<reference evidence="5" key="1">
    <citation type="submission" date="2016-10" db="EMBL/GenBank/DDBJ databases">
        <authorList>
            <person name="See-Too W.S."/>
        </authorList>
    </citation>
    <scope>NUCLEOTIDE SEQUENCE</scope>
    <source>
        <strain evidence="5">DSM 22276</strain>
    </source>
</reference>
<keyword evidence="3" id="KW-0464">Manganese</keyword>
<name>A0A1C7EJU2_9BACL</name>
<dbReference type="SUPFAM" id="SSF55031">
    <property type="entry name" value="Bacterial exopeptidase dimerisation domain"/>
    <property type="match status" value="1"/>
</dbReference>
<evidence type="ECO:0000259" key="4">
    <source>
        <dbReference type="Pfam" id="PF07687"/>
    </source>
</evidence>
<sequence>MLTKLYAALDAAYPEMVEIRRHLHMHPEPSFHETETARYILSYYEKLGVDVKGNVGGNGVVATIQGAKPGKTVALRADFDALPIQDQKESAPYRSTVDGVMHACGHDGHTATLLVLGKTLFDMRDELEGTYVLIHQHAEELVPGGAKSMIRAGVLNGVDAIFGTHLWSMTPFGRIDTRVGPLMAAADSFTLKVQGRGGHGASPHETVDAVVIGAQMVSNLQTLVSRRVDPLESAVLSIGSFVAQNPFNIIADQAVLSGTVRTFKEDVRSLMETEMERVINGTSLANNSDYEFTYKRGYSAVMNHENETLFVKDIAATIPGVTEVYDCPPQMGGEDFAYYLEEIPGSFFFTGAMPDGDAYPHHHPKFDFKEEAMLIAAKTLGSAAIHFNKE</sequence>
<dbReference type="EMBL" id="CP016543">
    <property type="protein sequence ID" value="ANU23901.1"/>
    <property type="molecule type" value="Genomic_DNA"/>
</dbReference>
<dbReference type="GO" id="GO:0016787">
    <property type="term" value="F:hydrolase activity"/>
    <property type="evidence" value="ECO:0007669"/>
    <property type="project" value="UniProtKB-KW"/>
</dbReference>